<comment type="caution">
    <text evidence="2">The sequence shown here is derived from an EMBL/GenBank/DDBJ whole genome shotgun (WGS) entry which is preliminary data.</text>
</comment>
<dbReference type="Proteomes" id="UP001489004">
    <property type="component" value="Unassembled WGS sequence"/>
</dbReference>
<dbReference type="GO" id="GO:0043529">
    <property type="term" value="C:GET complex"/>
    <property type="evidence" value="ECO:0007669"/>
    <property type="project" value="TreeGrafter"/>
</dbReference>
<dbReference type="Gene3D" id="3.40.50.300">
    <property type="entry name" value="P-loop containing nucleotide triphosphate hydrolases"/>
    <property type="match status" value="2"/>
</dbReference>
<feature type="domain" description="ArsA/GET3 Anion-transporting ATPase-like" evidence="1">
    <location>
        <begin position="427"/>
        <end position="746"/>
    </location>
</feature>
<dbReference type="InterPro" id="IPR025723">
    <property type="entry name" value="ArsA/GET3_ATPase-like"/>
</dbReference>
<gene>
    <name evidence="2" type="ORF">WJX72_011818</name>
</gene>
<dbReference type="GO" id="GO:0005524">
    <property type="term" value="F:ATP binding"/>
    <property type="evidence" value="ECO:0007669"/>
    <property type="project" value="InterPro"/>
</dbReference>
<dbReference type="AlphaFoldDB" id="A0AAW1Q407"/>
<dbReference type="NCBIfam" id="TIGR00345">
    <property type="entry name" value="GET3_arsA_TRC40"/>
    <property type="match status" value="2"/>
</dbReference>
<dbReference type="EMBL" id="JALJOR010000006">
    <property type="protein sequence ID" value="KAK9815912.1"/>
    <property type="molecule type" value="Genomic_DNA"/>
</dbReference>
<evidence type="ECO:0000313" key="2">
    <source>
        <dbReference type="EMBL" id="KAK9815912.1"/>
    </source>
</evidence>
<sequence length="749" mass="80970">MDAFSCQGPALRVPTHRSETLGCWLHPLYARPRHFGRHRQGRQGDQRLHRHLQSEASRQCRLQAAAATEMAPAAPSGQHSVFEDMSAGKARKYVMVSGKGGVGKTSLAASLAARFAAAGHPTLIVSTDPAHSLSDSLAQDVSGGKPVALQGTDAPLWGMEINPEEATADFRAFTARDGGKGIQDFMGGMGLGMIAQQLADLKLGDLLDTPPPGLDEAVAISKVVQFVKGEEYAKFTRIVFDTAPTGHTLRLLTVPDFVEASLNKIIRLRKRLGSANAAVRGLFRASEQQDEAVQKLEALRDSVILVRDLFRNKEATEFIIATIPTVLGINESARLLQALRKEHIPCRTIIVNQIIGASQGATYLKLKLREQAAALDMLARDPALAGLAQVQAPLVDLEVRGLPALTYFGGRVWQEQVGGLAEGASRKYFMLGGKGGVGKTSMAASLAVQLAAQGHPTLVVSTDPAHSLSDSLDQDVSGGRPVAVGSGDLPLWGMEVDIEAAKAEIRALGRDDNAQKVDDFLASIGMGAFSEQLKDLRLSELLETLPPGVDEAVAISKVVQFVKSEEYSKYTRIIFDTAPTGHTLRLLTLPDFLDATIGKVVRLRQKLVDAADAVKGLFGMQKQKDPAVAKMEELKARMEEARALFRNPATTEFIVVTIPTVMAAAESARLAAALRAESVPVRRLMINQVVQPEASQQFLDMRRGDQQRALQRLREDPGLRELQVIEAPLVDLEVRGLPALTYFGSQVWK</sequence>
<dbReference type="FunFam" id="3.40.50.300:FF:002933">
    <property type="entry name" value="Putative arsenical pump-driving ATPase"/>
    <property type="match status" value="2"/>
</dbReference>
<dbReference type="PANTHER" id="PTHR10803:SF0">
    <property type="entry name" value="ATPASE GET3B"/>
    <property type="match status" value="1"/>
</dbReference>
<keyword evidence="3" id="KW-1185">Reference proteome</keyword>
<evidence type="ECO:0000259" key="1">
    <source>
        <dbReference type="Pfam" id="PF02374"/>
    </source>
</evidence>
<dbReference type="GO" id="GO:0016887">
    <property type="term" value="F:ATP hydrolysis activity"/>
    <property type="evidence" value="ECO:0007669"/>
    <property type="project" value="InterPro"/>
</dbReference>
<dbReference type="CDD" id="cd02035">
    <property type="entry name" value="ArsA"/>
    <property type="match status" value="2"/>
</dbReference>
<accession>A0AAW1Q407</accession>
<feature type="domain" description="ArsA/GET3 Anion-transporting ATPase-like" evidence="1">
    <location>
        <begin position="92"/>
        <end position="410"/>
    </location>
</feature>
<dbReference type="SUPFAM" id="SSF52540">
    <property type="entry name" value="P-loop containing nucleoside triphosphate hydrolases"/>
    <property type="match status" value="2"/>
</dbReference>
<organism evidence="2 3">
    <name type="scientific">[Myrmecia] bisecta</name>
    <dbReference type="NCBI Taxonomy" id="41462"/>
    <lineage>
        <taxon>Eukaryota</taxon>
        <taxon>Viridiplantae</taxon>
        <taxon>Chlorophyta</taxon>
        <taxon>core chlorophytes</taxon>
        <taxon>Trebouxiophyceae</taxon>
        <taxon>Trebouxiales</taxon>
        <taxon>Trebouxiaceae</taxon>
        <taxon>Myrmecia</taxon>
    </lineage>
</organism>
<proteinExistence type="predicted"/>
<dbReference type="InterPro" id="IPR027417">
    <property type="entry name" value="P-loop_NTPase"/>
</dbReference>
<dbReference type="GO" id="GO:0071816">
    <property type="term" value="P:tail-anchored membrane protein insertion into ER membrane"/>
    <property type="evidence" value="ECO:0007669"/>
    <property type="project" value="TreeGrafter"/>
</dbReference>
<evidence type="ECO:0000313" key="3">
    <source>
        <dbReference type="Proteomes" id="UP001489004"/>
    </source>
</evidence>
<reference evidence="2 3" key="1">
    <citation type="journal article" date="2024" name="Nat. Commun.">
        <title>Phylogenomics reveals the evolutionary origins of lichenization in chlorophyte algae.</title>
        <authorList>
            <person name="Puginier C."/>
            <person name="Libourel C."/>
            <person name="Otte J."/>
            <person name="Skaloud P."/>
            <person name="Haon M."/>
            <person name="Grisel S."/>
            <person name="Petersen M."/>
            <person name="Berrin J.G."/>
            <person name="Delaux P.M."/>
            <person name="Dal Grande F."/>
            <person name="Keller J."/>
        </authorList>
    </citation>
    <scope>NUCLEOTIDE SEQUENCE [LARGE SCALE GENOMIC DNA]</scope>
    <source>
        <strain evidence="2 3">SAG 2043</strain>
    </source>
</reference>
<dbReference type="Pfam" id="PF02374">
    <property type="entry name" value="ArsA_ATPase"/>
    <property type="match status" value="2"/>
</dbReference>
<protein>
    <recommendedName>
        <fullName evidence="1">ArsA/GET3 Anion-transporting ATPase-like domain-containing protein</fullName>
    </recommendedName>
</protein>
<dbReference type="PANTHER" id="PTHR10803">
    <property type="entry name" value="ARSENICAL PUMP-DRIVING ATPASE ARSENITE-TRANSLOCATING ATPASE"/>
    <property type="match status" value="1"/>
</dbReference>
<name>A0AAW1Q407_9CHLO</name>
<dbReference type="InterPro" id="IPR016300">
    <property type="entry name" value="ATPase_ArsA/GET3"/>
</dbReference>